<proteinExistence type="predicted"/>
<dbReference type="InterPro" id="IPR050624">
    <property type="entry name" value="HTH-type_Tx_Regulator"/>
</dbReference>
<dbReference type="PANTHER" id="PTHR43479">
    <property type="entry name" value="ACREF/ENVCD OPERON REPRESSOR-RELATED"/>
    <property type="match status" value="1"/>
</dbReference>
<evidence type="ECO:0000256" key="1">
    <source>
        <dbReference type="ARBA" id="ARBA00023125"/>
    </source>
</evidence>
<dbReference type="InterPro" id="IPR001647">
    <property type="entry name" value="HTH_TetR"/>
</dbReference>
<reference evidence="5" key="1">
    <citation type="submission" date="2018-11" db="EMBL/GenBank/DDBJ databases">
        <title>Complete genome sequence of Paenibacillus sp. ML311-T8.</title>
        <authorList>
            <person name="Nam Y.-D."/>
            <person name="Kang J."/>
            <person name="Chung W.-H."/>
            <person name="Park Y.S."/>
        </authorList>
    </citation>
    <scope>NUCLEOTIDE SEQUENCE [LARGE SCALE GENOMIC DNA]</scope>
    <source>
        <strain evidence="5">ML311-T8</strain>
    </source>
</reference>
<feature type="DNA-binding region" description="H-T-H motif" evidence="2">
    <location>
        <begin position="28"/>
        <end position="47"/>
    </location>
</feature>
<evidence type="ECO:0000313" key="5">
    <source>
        <dbReference type="Proteomes" id="UP000426246"/>
    </source>
</evidence>
<dbReference type="OrthoDB" id="2356263at2"/>
<dbReference type="SUPFAM" id="SSF46689">
    <property type="entry name" value="Homeodomain-like"/>
    <property type="match status" value="1"/>
</dbReference>
<gene>
    <name evidence="4" type="ORF">EHS13_03575</name>
</gene>
<keyword evidence="5" id="KW-1185">Reference proteome</keyword>
<dbReference type="InterPro" id="IPR009057">
    <property type="entry name" value="Homeodomain-like_sf"/>
</dbReference>
<sequence length="172" mass="19329">MVVRVDKKDLIIDGAVAIFAESGYYKATTAQIAKAAGVTQPYVFHFFANKEALYQAVMDRAFSRIFQVFEEIDAPPDKLYETMGHSFIEVMKSHRDEILMLMQSHTIAEPSIREHVKAKFKLVYDTVLARFQKAGLSDPGIKASEFIGDGMMLTLAEVLGLPELCWFNKSGK</sequence>
<evidence type="ECO:0000313" key="4">
    <source>
        <dbReference type="EMBL" id="QGQ94054.1"/>
    </source>
</evidence>
<dbReference type="AlphaFoldDB" id="A0A6B8REA8"/>
<name>A0A6B8REA8_9BACL</name>
<dbReference type="Proteomes" id="UP000426246">
    <property type="component" value="Chromosome"/>
</dbReference>
<feature type="domain" description="HTH tetR-type" evidence="3">
    <location>
        <begin position="5"/>
        <end position="65"/>
    </location>
</feature>
<dbReference type="PANTHER" id="PTHR43479:SF11">
    <property type="entry name" value="ACREF_ENVCD OPERON REPRESSOR-RELATED"/>
    <property type="match status" value="1"/>
</dbReference>
<dbReference type="PRINTS" id="PR00455">
    <property type="entry name" value="HTHTETR"/>
</dbReference>
<dbReference type="PROSITE" id="PS01081">
    <property type="entry name" value="HTH_TETR_1"/>
    <property type="match status" value="1"/>
</dbReference>
<evidence type="ECO:0000256" key="2">
    <source>
        <dbReference type="PROSITE-ProRule" id="PRU00335"/>
    </source>
</evidence>
<dbReference type="RefSeq" id="WP_155705209.1">
    <property type="nucleotide sequence ID" value="NZ_CP034235.1"/>
</dbReference>
<accession>A0A6B8REA8</accession>
<dbReference type="PROSITE" id="PS50977">
    <property type="entry name" value="HTH_TETR_2"/>
    <property type="match status" value="1"/>
</dbReference>
<dbReference type="EMBL" id="CP034235">
    <property type="protein sequence ID" value="QGQ94054.1"/>
    <property type="molecule type" value="Genomic_DNA"/>
</dbReference>
<protein>
    <submittedName>
        <fullName evidence="4">TetR/AcrR family transcriptional regulator</fullName>
    </submittedName>
</protein>
<organism evidence="4 5">
    <name type="scientific">Paenibacillus psychroresistens</name>
    <dbReference type="NCBI Taxonomy" id="1778678"/>
    <lineage>
        <taxon>Bacteria</taxon>
        <taxon>Bacillati</taxon>
        <taxon>Bacillota</taxon>
        <taxon>Bacilli</taxon>
        <taxon>Bacillales</taxon>
        <taxon>Paenibacillaceae</taxon>
        <taxon>Paenibacillus</taxon>
    </lineage>
</organism>
<dbReference type="KEGG" id="ppsc:EHS13_03575"/>
<evidence type="ECO:0000259" key="3">
    <source>
        <dbReference type="PROSITE" id="PS50977"/>
    </source>
</evidence>
<dbReference type="Gene3D" id="1.10.357.10">
    <property type="entry name" value="Tetracycline Repressor, domain 2"/>
    <property type="match status" value="1"/>
</dbReference>
<dbReference type="Pfam" id="PF00440">
    <property type="entry name" value="TetR_N"/>
    <property type="match status" value="1"/>
</dbReference>
<dbReference type="InterPro" id="IPR023772">
    <property type="entry name" value="DNA-bd_HTH_TetR-type_CS"/>
</dbReference>
<dbReference type="GO" id="GO:0003677">
    <property type="term" value="F:DNA binding"/>
    <property type="evidence" value="ECO:0007669"/>
    <property type="project" value="UniProtKB-UniRule"/>
</dbReference>
<keyword evidence="1 2" id="KW-0238">DNA-binding</keyword>